<dbReference type="EMBL" id="JBHTMK010000061">
    <property type="protein sequence ID" value="MFD1372735.1"/>
    <property type="molecule type" value="Genomic_DNA"/>
</dbReference>
<proteinExistence type="predicted"/>
<reference evidence="3" key="1">
    <citation type="journal article" date="2019" name="Int. J. Syst. Evol. Microbiol.">
        <title>The Global Catalogue of Microorganisms (GCM) 10K type strain sequencing project: providing services to taxonomists for standard genome sequencing and annotation.</title>
        <authorList>
            <consortium name="The Broad Institute Genomics Platform"/>
            <consortium name="The Broad Institute Genome Sequencing Center for Infectious Disease"/>
            <person name="Wu L."/>
            <person name="Ma J."/>
        </authorList>
    </citation>
    <scope>NUCLEOTIDE SEQUENCE [LARGE SCALE GENOMIC DNA]</scope>
    <source>
        <strain evidence="3">CCM 7526</strain>
    </source>
</reference>
<keyword evidence="1" id="KW-1133">Transmembrane helix</keyword>
<sequence>MVTERPRNGMFATVCGVGSALAAAGLLLFDDGFIGSFREDGAPHWRGTVASNSK</sequence>
<keyword evidence="3" id="KW-1185">Reference proteome</keyword>
<gene>
    <name evidence="2" type="ORF">ACFQ5G_46050</name>
</gene>
<evidence type="ECO:0000313" key="2">
    <source>
        <dbReference type="EMBL" id="MFD1372735.1"/>
    </source>
</evidence>
<name>A0ABW4AR95_9ACTN</name>
<evidence type="ECO:0000256" key="1">
    <source>
        <dbReference type="SAM" id="Phobius"/>
    </source>
</evidence>
<accession>A0ABW4AR95</accession>
<organism evidence="2 3">
    <name type="scientific">Actinoplanes sichuanensis</name>
    <dbReference type="NCBI Taxonomy" id="512349"/>
    <lineage>
        <taxon>Bacteria</taxon>
        <taxon>Bacillati</taxon>
        <taxon>Actinomycetota</taxon>
        <taxon>Actinomycetes</taxon>
        <taxon>Micromonosporales</taxon>
        <taxon>Micromonosporaceae</taxon>
        <taxon>Actinoplanes</taxon>
    </lineage>
</organism>
<feature type="transmembrane region" description="Helical" evidence="1">
    <location>
        <begin position="9"/>
        <end position="29"/>
    </location>
</feature>
<comment type="caution">
    <text evidence="2">The sequence shown here is derived from an EMBL/GenBank/DDBJ whole genome shotgun (WGS) entry which is preliminary data.</text>
</comment>
<dbReference type="Proteomes" id="UP001597183">
    <property type="component" value="Unassembled WGS sequence"/>
</dbReference>
<keyword evidence="1" id="KW-0472">Membrane</keyword>
<keyword evidence="1" id="KW-0812">Transmembrane</keyword>
<dbReference type="RefSeq" id="WP_317795524.1">
    <property type="nucleotide sequence ID" value="NZ_AP028461.1"/>
</dbReference>
<protein>
    <submittedName>
        <fullName evidence="2">Uncharacterized protein</fullName>
    </submittedName>
</protein>
<evidence type="ECO:0000313" key="3">
    <source>
        <dbReference type="Proteomes" id="UP001597183"/>
    </source>
</evidence>